<gene>
    <name evidence="3" type="ORF">MJO55_21495</name>
</gene>
<dbReference type="Proteomes" id="UP001055159">
    <property type="component" value="Chromosome"/>
</dbReference>
<sequence>MRGVGIASWGVVVVIGAASGGTAHAEPPPTPVSTINGAVPEGVLAPLQEVSTMIDTVDADGQRLVVFQGVRRPGTRAPIHVHAHGGVTCVLSGTMTDFVEGHEPMTFPAGTCYYMPPGIPMAAANLGTEDVRITDTFTLPPDAPVITVIEAGWSDPDPDDAG</sequence>
<dbReference type="RefSeq" id="WP_239735403.1">
    <property type="nucleotide sequence ID" value="NZ_CP092427.2"/>
</dbReference>
<dbReference type="Gene3D" id="2.60.120.10">
    <property type="entry name" value="Jelly Rolls"/>
    <property type="match status" value="1"/>
</dbReference>
<evidence type="ECO:0000259" key="2">
    <source>
        <dbReference type="Pfam" id="PF07883"/>
    </source>
</evidence>
<keyword evidence="1" id="KW-0732">Signal</keyword>
<dbReference type="InterPro" id="IPR011051">
    <property type="entry name" value="RmlC_Cupin_sf"/>
</dbReference>
<dbReference type="EMBL" id="CP092427">
    <property type="protein sequence ID" value="ULP35802.1"/>
    <property type="molecule type" value="Genomic_DNA"/>
</dbReference>
<feature type="signal peptide" evidence="1">
    <location>
        <begin position="1"/>
        <end position="25"/>
    </location>
</feature>
<evidence type="ECO:0000313" key="4">
    <source>
        <dbReference type="Proteomes" id="UP001055159"/>
    </source>
</evidence>
<feature type="chain" id="PRO_5045385561" evidence="1">
    <location>
        <begin position="26"/>
        <end position="162"/>
    </location>
</feature>
<dbReference type="SUPFAM" id="SSF51182">
    <property type="entry name" value="RmlC-like cupins"/>
    <property type="match status" value="1"/>
</dbReference>
<proteinExistence type="predicted"/>
<feature type="domain" description="Cupin type-2" evidence="2">
    <location>
        <begin position="73"/>
        <end position="136"/>
    </location>
</feature>
<dbReference type="InterPro" id="IPR014710">
    <property type="entry name" value="RmlC-like_jellyroll"/>
</dbReference>
<keyword evidence="4" id="KW-1185">Reference proteome</keyword>
<dbReference type="InterPro" id="IPR013096">
    <property type="entry name" value="Cupin_2"/>
</dbReference>
<protein>
    <submittedName>
        <fullName evidence="3">Cupin domain-containing protein</fullName>
    </submittedName>
</protein>
<evidence type="ECO:0000313" key="3">
    <source>
        <dbReference type="EMBL" id="ULP35802.1"/>
    </source>
</evidence>
<reference evidence="3" key="1">
    <citation type="submission" date="2022-08" db="EMBL/GenBank/DDBJ databases">
        <title>Whole genome sequencing of non-tuberculosis mycobacteria type-strains.</title>
        <authorList>
            <person name="Igarashi Y."/>
            <person name="Osugi A."/>
            <person name="Mitarai S."/>
        </authorList>
    </citation>
    <scope>NUCLEOTIDE SEQUENCE</scope>
    <source>
        <strain evidence="3">JCM 16372</strain>
    </source>
</reference>
<dbReference type="Pfam" id="PF07883">
    <property type="entry name" value="Cupin_2"/>
    <property type="match status" value="1"/>
</dbReference>
<organism evidence="3 4">
    <name type="scientific">Mycolicibacterium rufum</name>
    <dbReference type="NCBI Taxonomy" id="318424"/>
    <lineage>
        <taxon>Bacteria</taxon>
        <taxon>Bacillati</taxon>
        <taxon>Actinomycetota</taxon>
        <taxon>Actinomycetes</taxon>
        <taxon>Mycobacteriales</taxon>
        <taxon>Mycobacteriaceae</taxon>
        <taxon>Mycolicibacterium</taxon>
    </lineage>
</organism>
<name>A0ABY3U856_9MYCO</name>
<evidence type="ECO:0000256" key="1">
    <source>
        <dbReference type="SAM" id="SignalP"/>
    </source>
</evidence>
<accession>A0ABY3U856</accession>